<keyword evidence="2" id="KW-1185">Reference proteome</keyword>
<protein>
    <submittedName>
        <fullName evidence="1">Uncharacterized protein</fullName>
    </submittedName>
</protein>
<reference evidence="1" key="2">
    <citation type="submission" date="2021-09" db="EMBL/GenBank/DDBJ databases">
        <authorList>
            <person name="Jia N."/>
            <person name="Wang J."/>
            <person name="Shi W."/>
            <person name="Du L."/>
            <person name="Sun Y."/>
            <person name="Zhan W."/>
            <person name="Jiang J."/>
            <person name="Wang Q."/>
            <person name="Zhang B."/>
            <person name="Ji P."/>
            <person name="Sakyi L.B."/>
            <person name="Cui X."/>
            <person name="Yuan T."/>
            <person name="Jiang B."/>
            <person name="Yang W."/>
            <person name="Lam T.T.-Y."/>
            <person name="Chang Q."/>
            <person name="Ding S."/>
            <person name="Wang X."/>
            <person name="Zhu J."/>
            <person name="Ruan X."/>
            <person name="Zhao L."/>
            <person name="Wei J."/>
            <person name="Que T."/>
            <person name="Du C."/>
            <person name="Cheng J."/>
            <person name="Dai P."/>
            <person name="Han X."/>
            <person name="Huang E."/>
            <person name="Gao Y."/>
            <person name="Liu J."/>
            <person name="Shao H."/>
            <person name="Ye R."/>
            <person name="Li L."/>
            <person name="Wei W."/>
            <person name="Wang X."/>
            <person name="Wang C."/>
            <person name="Huo Q."/>
            <person name="Li W."/>
            <person name="Guo W."/>
            <person name="Chen H."/>
            <person name="Chen S."/>
            <person name="Zhou L."/>
            <person name="Zhou L."/>
            <person name="Ni X."/>
            <person name="Tian J."/>
            <person name="Zhou Y."/>
            <person name="Sheng Y."/>
            <person name="Liu T."/>
            <person name="Pan Y."/>
            <person name="Xia L."/>
            <person name="Li J."/>
            <person name="Zhao F."/>
            <person name="Cao W."/>
        </authorList>
    </citation>
    <scope>NUCLEOTIDE SEQUENCE</scope>
    <source>
        <strain evidence="1">Rmic-2018</strain>
        <tissue evidence="1">Larvae</tissue>
    </source>
</reference>
<dbReference type="VEuPathDB" id="VectorBase:LOC119185368"/>
<organism evidence="1 2">
    <name type="scientific">Rhipicephalus microplus</name>
    <name type="common">Cattle tick</name>
    <name type="synonym">Boophilus microplus</name>
    <dbReference type="NCBI Taxonomy" id="6941"/>
    <lineage>
        <taxon>Eukaryota</taxon>
        <taxon>Metazoa</taxon>
        <taxon>Ecdysozoa</taxon>
        <taxon>Arthropoda</taxon>
        <taxon>Chelicerata</taxon>
        <taxon>Arachnida</taxon>
        <taxon>Acari</taxon>
        <taxon>Parasitiformes</taxon>
        <taxon>Ixodida</taxon>
        <taxon>Ixodoidea</taxon>
        <taxon>Ixodidae</taxon>
        <taxon>Rhipicephalinae</taxon>
        <taxon>Rhipicephalus</taxon>
        <taxon>Boophilus</taxon>
    </lineage>
</organism>
<accession>A0A9J6DFF3</accession>
<name>A0A9J6DFF3_RHIMP</name>
<proteinExistence type="predicted"/>
<gene>
    <name evidence="1" type="ORF">HPB51_005372</name>
</gene>
<reference evidence="1" key="1">
    <citation type="journal article" date="2020" name="Cell">
        <title>Large-Scale Comparative Analyses of Tick Genomes Elucidate Their Genetic Diversity and Vector Capacities.</title>
        <authorList>
            <consortium name="Tick Genome and Microbiome Consortium (TIGMIC)"/>
            <person name="Jia N."/>
            <person name="Wang J."/>
            <person name="Shi W."/>
            <person name="Du L."/>
            <person name="Sun Y."/>
            <person name="Zhan W."/>
            <person name="Jiang J.F."/>
            <person name="Wang Q."/>
            <person name="Zhang B."/>
            <person name="Ji P."/>
            <person name="Bell-Sakyi L."/>
            <person name="Cui X.M."/>
            <person name="Yuan T.T."/>
            <person name="Jiang B.G."/>
            <person name="Yang W.F."/>
            <person name="Lam T.T."/>
            <person name="Chang Q.C."/>
            <person name="Ding S.J."/>
            <person name="Wang X.J."/>
            <person name="Zhu J.G."/>
            <person name="Ruan X.D."/>
            <person name="Zhao L."/>
            <person name="Wei J.T."/>
            <person name="Ye R.Z."/>
            <person name="Que T.C."/>
            <person name="Du C.H."/>
            <person name="Zhou Y.H."/>
            <person name="Cheng J.X."/>
            <person name="Dai P.F."/>
            <person name="Guo W.B."/>
            <person name="Han X.H."/>
            <person name="Huang E.J."/>
            <person name="Li L.F."/>
            <person name="Wei W."/>
            <person name="Gao Y.C."/>
            <person name="Liu J.Z."/>
            <person name="Shao H.Z."/>
            <person name="Wang X."/>
            <person name="Wang C.C."/>
            <person name="Yang T.C."/>
            <person name="Huo Q.B."/>
            <person name="Li W."/>
            <person name="Chen H.Y."/>
            <person name="Chen S.E."/>
            <person name="Zhou L.G."/>
            <person name="Ni X.B."/>
            <person name="Tian J.H."/>
            <person name="Sheng Y."/>
            <person name="Liu T."/>
            <person name="Pan Y.S."/>
            <person name="Xia L.Y."/>
            <person name="Li J."/>
            <person name="Zhao F."/>
            <person name="Cao W.C."/>
        </authorList>
    </citation>
    <scope>NUCLEOTIDE SEQUENCE</scope>
    <source>
        <strain evidence="1">Rmic-2018</strain>
    </source>
</reference>
<evidence type="ECO:0000313" key="2">
    <source>
        <dbReference type="Proteomes" id="UP000821866"/>
    </source>
</evidence>
<dbReference type="Proteomes" id="UP000821866">
    <property type="component" value="Chromosome 7"/>
</dbReference>
<sequence length="424" mass="47780">MDMTPERRQPGQVHNAWFSAVPSLTVYAFPSRWQDFDPNCIRLVTRAGDRVTAVACLIGFIKRFCGALYYKVLEGSDEDGLWLEPVKIDRMVLSQQPWIRMTDPEPTSTMDDVYVLFGVLLCNLHTEAGTIFNRDWFQNRVNDLVQLFPGVSVPPAVPLYSESQADALSAFGKQWPFTTIEILCTIIEGHFQCECGTKESVTDCTPNFGKNHLVTPSLRKSREMTPERRQAGQVHNARVSTVPSLTVYTFPSRWQNFDPNCIRLVTRAGDRVTAVACLIGFIKRFCGAQYYKVLEGSDEDGLWLEPVKIDRTVLSQQPWIRMTEPEPPATMDDVYVLFGVLLCNLHSEPGTIFNRDWFQNRVNDLVQLFPGVSVPPAVPLYSESQADALSAFGKQWPFTTTEILCTIIEGRFQVGAIISCSATK</sequence>
<dbReference type="EMBL" id="JABSTU010000009">
    <property type="protein sequence ID" value="KAH8020847.1"/>
    <property type="molecule type" value="Genomic_DNA"/>
</dbReference>
<evidence type="ECO:0000313" key="1">
    <source>
        <dbReference type="EMBL" id="KAH8020847.1"/>
    </source>
</evidence>
<comment type="caution">
    <text evidence="1">The sequence shown here is derived from an EMBL/GenBank/DDBJ whole genome shotgun (WGS) entry which is preliminary data.</text>
</comment>
<dbReference type="AlphaFoldDB" id="A0A9J6DFF3"/>